<evidence type="ECO:0000313" key="1">
    <source>
        <dbReference type="EMBL" id="KGD66059.1"/>
    </source>
</evidence>
<accession>A0A095SNZ2</accession>
<dbReference type="EMBL" id="ARXV01000002">
    <property type="protein sequence ID" value="KGD66059.1"/>
    <property type="molecule type" value="Genomic_DNA"/>
</dbReference>
<comment type="caution">
    <text evidence="1">The sequence shown here is derived from an EMBL/GenBank/DDBJ whole genome shotgun (WGS) entry which is preliminary data.</text>
</comment>
<dbReference type="Proteomes" id="UP000029444">
    <property type="component" value="Unassembled WGS sequence"/>
</dbReference>
<dbReference type="eggNOG" id="COG3040">
    <property type="taxonomic scope" value="Bacteria"/>
</dbReference>
<dbReference type="OrthoDB" id="583175at2"/>
<evidence type="ECO:0008006" key="3">
    <source>
        <dbReference type="Google" id="ProtNLM"/>
    </source>
</evidence>
<gene>
    <name evidence="1" type="ORF">Y5S_00531</name>
</gene>
<proteinExistence type="predicted"/>
<protein>
    <recommendedName>
        <fullName evidence="3">Lipoprotein</fullName>
    </recommendedName>
</protein>
<keyword evidence="2" id="KW-1185">Reference proteome</keyword>
<sequence length="112" mass="12194">MKYGISLLAVVVLLLAGCSQPLPEDRLDYAGLWQAENMYLLITADGRVDYQRSEGGRSSSVSAPIKEFVGDDFVAGVAFATTTFEVAEPPRLNNGQWEMVVDGVRVTRLPGE</sequence>
<reference evidence="1 2" key="1">
    <citation type="submission" date="2012-09" db="EMBL/GenBank/DDBJ databases">
        <title>Genome Sequence of alkane-degrading Bacterium Alcanivorax sp. 19-m-6.</title>
        <authorList>
            <person name="Lai Q."/>
            <person name="Shao Z."/>
        </authorList>
    </citation>
    <scope>NUCLEOTIDE SEQUENCE [LARGE SCALE GENOMIC DNA]</scope>
    <source>
        <strain evidence="1 2">19-m-6</strain>
    </source>
</reference>
<dbReference type="PATRIC" id="fig|1177154.3.peg.541"/>
<dbReference type="AlphaFoldDB" id="A0A095SNZ2"/>
<organism evidence="1 2">
    <name type="scientific">Alcanivorax nanhaiticus</name>
    <dbReference type="NCBI Taxonomy" id="1177154"/>
    <lineage>
        <taxon>Bacteria</taxon>
        <taxon>Pseudomonadati</taxon>
        <taxon>Pseudomonadota</taxon>
        <taxon>Gammaproteobacteria</taxon>
        <taxon>Oceanospirillales</taxon>
        <taxon>Alcanivoracaceae</taxon>
        <taxon>Alcanivorax</taxon>
    </lineage>
</organism>
<evidence type="ECO:0000313" key="2">
    <source>
        <dbReference type="Proteomes" id="UP000029444"/>
    </source>
</evidence>
<dbReference type="RefSeq" id="WP_035230245.1">
    <property type="nucleotide sequence ID" value="NZ_ARXV01000002.1"/>
</dbReference>
<name>A0A095SNZ2_9GAMM</name>
<dbReference type="PROSITE" id="PS51257">
    <property type="entry name" value="PROKAR_LIPOPROTEIN"/>
    <property type="match status" value="1"/>
</dbReference>